<name>F9XNV3_ZYMTI</name>
<dbReference type="GeneID" id="13402083"/>
<evidence type="ECO:0000256" key="6">
    <source>
        <dbReference type="SAM" id="Phobius"/>
    </source>
</evidence>
<dbReference type="InterPro" id="IPR045863">
    <property type="entry name" value="CorA_TM1_TM2"/>
</dbReference>
<dbReference type="KEGG" id="ztr:MYCGRDRAFT_97089"/>
<feature type="chain" id="PRO_5003390954" evidence="7">
    <location>
        <begin position="22"/>
        <end position="1119"/>
    </location>
</feature>
<dbReference type="Gene3D" id="1.20.58.340">
    <property type="entry name" value="Magnesium transport protein CorA, transmembrane region"/>
    <property type="match status" value="1"/>
</dbReference>
<dbReference type="InParanoid" id="F9XNV3"/>
<feature type="region of interest" description="Disordered" evidence="5">
    <location>
        <begin position="75"/>
        <end position="99"/>
    </location>
</feature>
<evidence type="ECO:0000256" key="5">
    <source>
        <dbReference type="SAM" id="MobiDB-lite"/>
    </source>
</evidence>
<keyword evidence="2 6" id="KW-0812">Transmembrane</keyword>
<accession>F9XNV3</accession>
<feature type="signal peptide" evidence="7">
    <location>
        <begin position="1"/>
        <end position="21"/>
    </location>
</feature>
<gene>
    <name evidence="8" type="ORF">MYCGRDRAFT_97089</name>
</gene>
<protein>
    <submittedName>
        <fullName evidence="8">Uncharacterized protein</fullName>
    </submittedName>
</protein>
<comment type="subcellular location">
    <subcellularLocation>
        <location evidence="1">Membrane</location>
        <topology evidence="1">Multi-pass membrane protein</topology>
    </subcellularLocation>
</comment>
<dbReference type="AlphaFoldDB" id="F9XNV3"/>
<dbReference type="RefSeq" id="XP_003847961.1">
    <property type="nucleotide sequence ID" value="XM_003847913.1"/>
</dbReference>
<dbReference type="HOGENOM" id="CLU_280638_0_0_1"/>
<dbReference type="EMBL" id="CM001207">
    <property type="protein sequence ID" value="EGP82937.1"/>
    <property type="molecule type" value="Genomic_DNA"/>
</dbReference>
<keyword evidence="7" id="KW-0732">Signal</keyword>
<dbReference type="Proteomes" id="UP000008062">
    <property type="component" value="Chromosome 12"/>
</dbReference>
<dbReference type="SUPFAM" id="SSF144083">
    <property type="entry name" value="Magnesium transport protein CorA, transmembrane region"/>
    <property type="match status" value="1"/>
</dbReference>
<evidence type="ECO:0000256" key="2">
    <source>
        <dbReference type="ARBA" id="ARBA00022692"/>
    </source>
</evidence>
<feature type="transmembrane region" description="Helical" evidence="6">
    <location>
        <begin position="994"/>
        <end position="1017"/>
    </location>
</feature>
<dbReference type="eggNOG" id="ENOG502S5DR">
    <property type="taxonomic scope" value="Eukaryota"/>
</dbReference>
<evidence type="ECO:0000313" key="8">
    <source>
        <dbReference type="EMBL" id="EGP82937.1"/>
    </source>
</evidence>
<evidence type="ECO:0000256" key="4">
    <source>
        <dbReference type="ARBA" id="ARBA00023136"/>
    </source>
</evidence>
<evidence type="ECO:0000256" key="1">
    <source>
        <dbReference type="ARBA" id="ARBA00004141"/>
    </source>
</evidence>
<feature type="transmembrane region" description="Helical" evidence="6">
    <location>
        <begin position="1029"/>
        <end position="1051"/>
    </location>
</feature>
<dbReference type="OrthoDB" id="5430750at2759"/>
<keyword evidence="9" id="KW-1185">Reference proteome</keyword>
<keyword evidence="4 6" id="KW-0472">Membrane</keyword>
<dbReference type="GO" id="GO:0016020">
    <property type="term" value="C:membrane"/>
    <property type="evidence" value="ECO:0007669"/>
    <property type="project" value="UniProtKB-SubCell"/>
</dbReference>
<dbReference type="Pfam" id="PF01544">
    <property type="entry name" value="CorA"/>
    <property type="match status" value="1"/>
</dbReference>
<feature type="region of interest" description="Disordered" evidence="5">
    <location>
        <begin position="481"/>
        <end position="554"/>
    </location>
</feature>
<evidence type="ECO:0000256" key="3">
    <source>
        <dbReference type="ARBA" id="ARBA00022989"/>
    </source>
</evidence>
<proteinExistence type="predicted"/>
<organism evidence="8 9">
    <name type="scientific">Zymoseptoria tritici (strain CBS 115943 / IPO323)</name>
    <name type="common">Speckled leaf blotch fungus</name>
    <name type="synonym">Septoria tritici</name>
    <dbReference type="NCBI Taxonomy" id="336722"/>
    <lineage>
        <taxon>Eukaryota</taxon>
        <taxon>Fungi</taxon>
        <taxon>Dikarya</taxon>
        <taxon>Ascomycota</taxon>
        <taxon>Pezizomycotina</taxon>
        <taxon>Dothideomycetes</taxon>
        <taxon>Dothideomycetidae</taxon>
        <taxon>Mycosphaerellales</taxon>
        <taxon>Mycosphaerellaceae</taxon>
        <taxon>Zymoseptoria</taxon>
    </lineage>
</organism>
<keyword evidence="3 6" id="KW-1133">Transmembrane helix</keyword>
<feature type="compositionally biased region" description="Acidic residues" evidence="5">
    <location>
        <begin position="79"/>
        <end position="88"/>
    </location>
</feature>
<dbReference type="GO" id="GO:0046873">
    <property type="term" value="F:metal ion transmembrane transporter activity"/>
    <property type="evidence" value="ECO:0007669"/>
    <property type="project" value="InterPro"/>
</dbReference>
<reference evidence="8 9" key="1">
    <citation type="journal article" date="2011" name="PLoS Genet.">
        <title>Finished genome of the fungal wheat pathogen Mycosphaerella graminicola reveals dispensome structure, chromosome plasticity, and stealth pathogenesis.</title>
        <authorList>
            <person name="Goodwin S.B."/>
            <person name="Ben M'barek S."/>
            <person name="Dhillon B."/>
            <person name="Wittenberg A.H.J."/>
            <person name="Crane C.F."/>
            <person name="Hane J.K."/>
            <person name="Foster A.J."/>
            <person name="Van der Lee T.A.J."/>
            <person name="Grimwood J."/>
            <person name="Aerts A."/>
            <person name="Antoniw J."/>
            <person name="Bailey A."/>
            <person name="Bluhm B."/>
            <person name="Bowler J."/>
            <person name="Bristow J."/>
            <person name="van der Burgt A."/>
            <person name="Canto-Canche B."/>
            <person name="Churchill A.C.L."/>
            <person name="Conde-Ferraez L."/>
            <person name="Cools H.J."/>
            <person name="Coutinho P.M."/>
            <person name="Csukai M."/>
            <person name="Dehal P."/>
            <person name="De Wit P."/>
            <person name="Donzelli B."/>
            <person name="van de Geest H.C."/>
            <person name="van Ham R.C.H.J."/>
            <person name="Hammond-Kosack K.E."/>
            <person name="Henrissat B."/>
            <person name="Kilian A."/>
            <person name="Kobayashi A.K."/>
            <person name="Koopmann E."/>
            <person name="Kourmpetis Y."/>
            <person name="Kuzniar A."/>
            <person name="Lindquist E."/>
            <person name="Lombard V."/>
            <person name="Maliepaard C."/>
            <person name="Martins N."/>
            <person name="Mehrabi R."/>
            <person name="Nap J.P.H."/>
            <person name="Ponomarenko A."/>
            <person name="Rudd J.J."/>
            <person name="Salamov A."/>
            <person name="Schmutz J."/>
            <person name="Schouten H.J."/>
            <person name="Shapiro H."/>
            <person name="Stergiopoulos I."/>
            <person name="Torriani S.F.F."/>
            <person name="Tu H."/>
            <person name="de Vries R.P."/>
            <person name="Waalwijk C."/>
            <person name="Ware S.B."/>
            <person name="Wiebenga A."/>
            <person name="Zwiers L.-H."/>
            <person name="Oliver R.P."/>
            <person name="Grigoriev I.V."/>
            <person name="Kema G.H.J."/>
        </authorList>
    </citation>
    <scope>NUCLEOTIDE SEQUENCE [LARGE SCALE GENOMIC DNA]</scope>
    <source>
        <strain evidence="9">CBS 115943 / IPO323</strain>
    </source>
</reference>
<sequence>MHEYFLSVVLFTLGSTLEGEAEVLRYFDRHSLMKVGLQEVSISLASCRSFACEAAAMWHLASSWRNIRRRFSRYRGSPDTDDESDENEPPGNGLNDELFWDANDRKTRQTRHREYSRPRSLDRDWLSFDISLGPATLSQPSGRHGQAEHVVLLRKSPGKVTEFQISAAIYRTGDDDAKVDLHLMEASNEWNGMRWYHVQQNELQLEPLIDMVDSKPGLDASDRLLAAGLLRELLAKSYHHSASSGIPGRQHARQLQCSCPFGEQNASRCTRALRLALVVITVQQSGSKPLLAEITTPRQRTYHMIIDPLPSYFHFREQVRQKCLNYPGVDVNTYFLTFNDHTELNASSWIDRMRSEKNAVVQIRVCSDGRIASPRGEGLKASPWYDDRQVLLMQPRDILEDRSHHPAHPMPEVYDISAPRLPLMRENGPSVFSRLKPYNADQDQEPLSSDAGSDTAEAGPVVQEFSADDFTSMGAADDTGAVGVLADPSHDADGPAASASNHSFEPSDALVVRGSDNSYSNVGKSVPRPRDDVRDGDEHEPRVSTAGSEPAPDTLEYLHSISPTSLRIVNPQTVPDIDQRTSLSPGHAARNDRLSGDETTSPRPGFPEHRSLQNILGSREGLGKHEQATATGPRFARAPNVAPFFKWAAKGYPEEGLPREETIDQTRTLNTILDGLSFSSKAISPSFGTATKLLAATGAHLRQSMKHSSYASGAVSWSKVYARGTIWPSAFGAPKVMGLASLGISSYSWVDDSHQCCLGRIFHTKFELIAHLRSTHLSWRLSPSDSQVELLIAEHGRGRTLELLGITNSFLGFLYQFREQVEGIACGVASTSEGVSGFALSLPSSLVASFGQFVVAHAECAFAASRESARRSIDTATEGCQRALDLVHKARRDVSLMHQDLSKTLELIALSESRAKADEGNFHFARCIRPSSFRITTQDRKSQFRSEHKLLSDHHFDLVFQTSQVDRLLHKNSDLSSQVKQSVEVLEADHGKAILTFTTITTIFLPLSFVSTFFGMNTTDVRNMDGSQWVFWAAAIPFTALVTGLTLLFAYRWNAIVDRSQASWASMKLKIQQFDIKDKDTWRAGRLPIWSTETEDKRARMRTDTWGTMESGRAARRAR</sequence>
<feature type="region of interest" description="Disordered" evidence="5">
    <location>
        <begin position="566"/>
        <end position="611"/>
    </location>
</feature>
<evidence type="ECO:0000256" key="7">
    <source>
        <dbReference type="SAM" id="SignalP"/>
    </source>
</evidence>
<feature type="compositionally biased region" description="Basic and acidic residues" evidence="5">
    <location>
        <begin position="528"/>
        <end position="542"/>
    </location>
</feature>
<evidence type="ECO:0000313" key="9">
    <source>
        <dbReference type="Proteomes" id="UP000008062"/>
    </source>
</evidence>
<feature type="region of interest" description="Disordered" evidence="5">
    <location>
        <begin position="432"/>
        <end position="457"/>
    </location>
</feature>
<dbReference type="InterPro" id="IPR002523">
    <property type="entry name" value="MgTranspt_CorA/ZnTranspt_ZntB"/>
</dbReference>